<dbReference type="PANTHER" id="PTHR43310:SF1">
    <property type="entry name" value="SULFATE TRANSPORTER YBAR-RELATED"/>
    <property type="match status" value="1"/>
</dbReference>
<dbReference type="PANTHER" id="PTHR43310">
    <property type="entry name" value="SULFATE TRANSPORTER YBAR-RELATED"/>
    <property type="match status" value="1"/>
</dbReference>
<dbReference type="InterPro" id="IPR011547">
    <property type="entry name" value="SLC26A/SulP_dom"/>
</dbReference>
<feature type="transmembrane region" description="Helical" evidence="6">
    <location>
        <begin position="64"/>
        <end position="81"/>
    </location>
</feature>
<accession>A0A0J1B6J1</accession>
<dbReference type="Pfam" id="PF01740">
    <property type="entry name" value="STAS"/>
    <property type="match status" value="1"/>
</dbReference>
<keyword evidence="4 6" id="KW-0472">Membrane</keyword>
<dbReference type="STRING" id="595434.RISK_005466"/>
<comment type="caution">
    <text evidence="8">The sequence shown here is derived from an EMBL/GenBank/DDBJ whole genome shotgun (WGS) entry which is preliminary data.</text>
</comment>
<dbReference type="OrthoDB" id="9771198at2"/>
<dbReference type="AlphaFoldDB" id="A0A0J1B6J1"/>
<dbReference type="InterPro" id="IPR002645">
    <property type="entry name" value="STAS_dom"/>
</dbReference>
<dbReference type="SUPFAM" id="SSF52091">
    <property type="entry name" value="SpoIIaa-like"/>
    <property type="match status" value="1"/>
</dbReference>
<dbReference type="PROSITE" id="PS50801">
    <property type="entry name" value="STAS"/>
    <property type="match status" value="1"/>
</dbReference>
<feature type="transmembrane region" description="Helical" evidence="6">
    <location>
        <begin position="148"/>
        <end position="171"/>
    </location>
</feature>
<keyword evidence="3 6" id="KW-1133">Transmembrane helix</keyword>
<dbReference type="Proteomes" id="UP000036367">
    <property type="component" value="Unassembled WGS sequence"/>
</dbReference>
<evidence type="ECO:0000313" key="9">
    <source>
        <dbReference type="Proteomes" id="UP000036367"/>
    </source>
</evidence>
<gene>
    <name evidence="8" type="ORF">RISK_005466</name>
</gene>
<proteinExistence type="predicted"/>
<evidence type="ECO:0000256" key="4">
    <source>
        <dbReference type="ARBA" id="ARBA00023136"/>
    </source>
</evidence>
<dbReference type="GO" id="GO:0016020">
    <property type="term" value="C:membrane"/>
    <property type="evidence" value="ECO:0007669"/>
    <property type="project" value="UniProtKB-SubCell"/>
</dbReference>
<comment type="subcellular location">
    <subcellularLocation>
        <location evidence="1">Membrane</location>
        <topology evidence="1">Multi-pass membrane protein</topology>
    </subcellularLocation>
</comment>
<evidence type="ECO:0000256" key="1">
    <source>
        <dbReference type="ARBA" id="ARBA00004141"/>
    </source>
</evidence>
<feature type="transmembrane region" description="Helical" evidence="6">
    <location>
        <begin position="326"/>
        <end position="349"/>
    </location>
</feature>
<dbReference type="InterPro" id="IPR036513">
    <property type="entry name" value="STAS_dom_sf"/>
</dbReference>
<feature type="transmembrane region" description="Helical" evidence="6">
    <location>
        <begin position="178"/>
        <end position="196"/>
    </location>
</feature>
<evidence type="ECO:0000256" key="6">
    <source>
        <dbReference type="SAM" id="Phobius"/>
    </source>
</evidence>
<dbReference type="Pfam" id="PF00916">
    <property type="entry name" value="Sulfate_transp"/>
    <property type="match status" value="2"/>
</dbReference>
<feature type="transmembrane region" description="Helical" evidence="6">
    <location>
        <begin position="400"/>
        <end position="420"/>
    </location>
</feature>
<dbReference type="RefSeq" id="WP_047816469.1">
    <property type="nucleotide sequence ID" value="NZ_LECT01000044.1"/>
</dbReference>
<organism evidence="8 9">
    <name type="scientific">Rhodopirellula islandica</name>
    <dbReference type="NCBI Taxonomy" id="595434"/>
    <lineage>
        <taxon>Bacteria</taxon>
        <taxon>Pseudomonadati</taxon>
        <taxon>Planctomycetota</taxon>
        <taxon>Planctomycetia</taxon>
        <taxon>Pirellulales</taxon>
        <taxon>Pirellulaceae</taxon>
        <taxon>Rhodopirellula</taxon>
    </lineage>
</organism>
<sequence>MLNFFRQQTSSFKNDLLSGLTVALALVPEAIAFAFVAGVSPLIGLYSAFFIGLITAVVGGRPGMISGATGAMAVVVVALVADHGVEYLFPTVILCGVLQIIIGLLRLGKLIRMVPHPVMLGFVNGLAIVIGMAQLGSFKTLSESGTLVYLNGLPLFAMLALVGLTMAIIWLLPKVTTAIPASLAAILSITLIAVAVNESQRTETGDNLLATVGDMLRTNTIAAETKAAKEAMAAEEAEAALHAQQFNPLTAADGSNTLISAVVAQDGPSIKDSFAAATDTPDIEMPPADPAAEASSDSDSGISGGLPMPFWMEFDMVPFNWATLKIIFPFAIVLCGVGLIESLMTLSLIDEITETRGQGNRECIGQGTANMVCGLFGGMGGCAMIGQSLINVNSGGRGRLSGITAAICLLLFVLFLAPWIEQIPMAALVGVMFMVVIGTFEWASLKMLRRMPRSDMFVMILVAGYTVFMHDLASAVILGVIVSALVFAWQHATHIGVDVKINEFGSKIYQLHGPVFFASVSSFKEMFNVAEDPDDVVIDFYYSRVYDQSGLEAINGLAEKYQAAGKRLHLTHLSEECRSLLNQAGDLVEVNVSEDPHYHVATDRLA</sequence>
<name>A0A0J1B6J1_RHOIS</name>
<feature type="transmembrane region" description="Helical" evidence="6">
    <location>
        <begin position="426"/>
        <end position="445"/>
    </location>
</feature>
<feature type="transmembrane region" description="Helical" evidence="6">
    <location>
        <begin position="457"/>
        <end position="489"/>
    </location>
</feature>
<feature type="compositionally biased region" description="Low complexity" evidence="5">
    <location>
        <begin position="283"/>
        <end position="300"/>
    </location>
</feature>
<feature type="region of interest" description="Disordered" evidence="5">
    <location>
        <begin position="279"/>
        <end position="300"/>
    </location>
</feature>
<evidence type="ECO:0000259" key="7">
    <source>
        <dbReference type="PROSITE" id="PS50801"/>
    </source>
</evidence>
<feature type="transmembrane region" description="Helical" evidence="6">
    <location>
        <begin position="87"/>
        <end position="105"/>
    </location>
</feature>
<keyword evidence="2 6" id="KW-0812">Transmembrane</keyword>
<evidence type="ECO:0000313" key="8">
    <source>
        <dbReference type="EMBL" id="KLU02400.1"/>
    </source>
</evidence>
<dbReference type="CDD" id="cd07042">
    <property type="entry name" value="STAS_SulP_like_sulfate_transporter"/>
    <property type="match status" value="1"/>
</dbReference>
<reference evidence="8" key="1">
    <citation type="submission" date="2015-05" db="EMBL/GenBank/DDBJ databases">
        <title>Permanent draft genome of Rhodopirellula islandicus K833.</title>
        <authorList>
            <person name="Kizina J."/>
            <person name="Richter M."/>
            <person name="Glockner F.O."/>
            <person name="Harder J."/>
        </authorList>
    </citation>
    <scope>NUCLEOTIDE SEQUENCE [LARGE SCALE GENOMIC DNA]</scope>
    <source>
        <strain evidence="8">K833</strain>
    </source>
</reference>
<evidence type="ECO:0000256" key="5">
    <source>
        <dbReference type="SAM" id="MobiDB-lite"/>
    </source>
</evidence>
<feature type="transmembrane region" description="Helical" evidence="6">
    <location>
        <begin position="117"/>
        <end position="136"/>
    </location>
</feature>
<keyword evidence="9" id="KW-1185">Reference proteome</keyword>
<dbReference type="EMBL" id="LECT01000044">
    <property type="protein sequence ID" value="KLU02400.1"/>
    <property type="molecule type" value="Genomic_DNA"/>
</dbReference>
<evidence type="ECO:0000256" key="2">
    <source>
        <dbReference type="ARBA" id="ARBA00022692"/>
    </source>
</evidence>
<dbReference type="PATRIC" id="fig|595434.4.peg.5192"/>
<dbReference type="Gene3D" id="3.30.750.24">
    <property type="entry name" value="STAS domain"/>
    <property type="match status" value="1"/>
</dbReference>
<evidence type="ECO:0000256" key="3">
    <source>
        <dbReference type="ARBA" id="ARBA00022989"/>
    </source>
</evidence>
<feature type="domain" description="STAS" evidence="7">
    <location>
        <begin position="505"/>
        <end position="606"/>
    </location>
</feature>
<protein>
    <submittedName>
        <fullName evidence="8">Sulfate permease</fullName>
    </submittedName>
</protein>
<dbReference type="InterPro" id="IPR052706">
    <property type="entry name" value="Membrane-Transporter-like"/>
</dbReference>